<dbReference type="RefSeq" id="WP_153924302.1">
    <property type="nucleotide sequence ID" value="NZ_JACRWE010000002.1"/>
</dbReference>
<accession>A0ABR7JNJ8</accession>
<keyword evidence="1" id="KW-0812">Transmembrane</keyword>
<comment type="caution">
    <text evidence="2">The sequence shown here is derived from an EMBL/GenBank/DDBJ whole genome shotgun (WGS) entry which is preliminary data.</text>
</comment>
<feature type="transmembrane region" description="Helical" evidence="1">
    <location>
        <begin position="190"/>
        <end position="208"/>
    </location>
</feature>
<gene>
    <name evidence="2" type="ORF">H8923_05300</name>
</gene>
<feature type="transmembrane region" description="Helical" evidence="1">
    <location>
        <begin position="52"/>
        <end position="71"/>
    </location>
</feature>
<feature type="transmembrane region" description="Helical" evidence="1">
    <location>
        <begin position="120"/>
        <end position="137"/>
    </location>
</feature>
<sequence>MKEKFRSGLGMLYAIYVIFLVVMLDKSVQLGLLGSNNFIIQIFEEMNYTTEVGKGSALFFITFFAIFFYIIKSNIDEIITYEDDNIENKINQKLIIYKILVVLTIILGTYVIVVSKDEDSFYTTIFLIIDSVLIYYTKKGHFMSYMYNRQMQWYKHINSEDIHEDTHKWRRKRKFNGYVKVNSKHRYMHILEYIPTIIISIIFIVPNVLPIRLFMGYILIMNIASVVEDLFSLYTKTTGICTSAVESSSKVNHTYSIVVTDYENKTEMKFSVNQLFNICEMDKVEVVYGMFSKRCLLINNIVNKPRKKLGSTYFSLFIFLAIVTSMVIKSSLLDSGKYEEFNFGNKETFNSENDYYENNNKNNSYEEYINDPDIVLSGQEILDLYQNTNKDILEYKIIEPNEYYVESTFNTFEHYEGMVARQIVGDKRYGQILYPYSYDSHLNDITIQKETAMYLISQVLPSDVVEERVLVNEGYGQECRVYSSSKGTFVVRMLRNQYFNKSEPYYNEDEIVDLKYFKLIE</sequence>
<proteinExistence type="predicted"/>
<reference evidence="2 3" key="1">
    <citation type="submission" date="2020-08" db="EMBL/GenBank/DDBJ databases">
        <authorList>
            <person name="Liu C."/>
            <person name="Sun Q."/>
        </authorList>
    </citation>
    <scope>NUCLEOTIDE SEQUENCE [LARGE SCALE GENOMIC DNA]</scope>
    <source>
        <strain evidence="2 3">NSJ-18</strain>
    </source>
</reference>
<evidence type="ECO:0000256" key="1">
    <source>
        <dbReference type="SAM" id="Phobius"/>
    </source>
</evidence>
<keyword evidence="1" id="KW-0472">Membrane</keyword>
<evidence type="ECO:0000313" key="2">
    <source>
        <dbReference type="EMBL" id="MBC5996171.1"/>
    </source>
</evidence>
<feature type="transmembrane region" description="Helical" evidence="1">
    <location>
        <begin position="95"/>
        <end position="114"/>
    </location>
</feature>
<feature type="transmembrane region" description="Helical" evidence="1">
    <location>
        <begin position="313"/>
        <end position="333"/>
    </location>
</feature>
<name>A0ABR7JNJ8_9FIRM</name>
<feature type="transmembrane region" description="Helical" evidence="1">
    <location>
        <begin position="214"/>
        <end position="234"/>
    </location>
</feature>
<dbReference type="Proteomes" id="UP000609849">
    <property type="component" value="Unassembled WGS sequence"/>
</dbReference>
<protein>
    <submittedName>
        <fullName evidence="2">Uncharacterized protein</fullName>
    </submittedName>
</protein>
<feature type="transmembrane region" description="Helical" evidence="1">
    <location>
        <begin position="12"/>
        <end position="32"/>
    </location>
</feature>
<keyword evidence="3" id="KW-1185">Reference proteome</keyword>
<evidence type="ECO:0000313" key="3">
    <source>
        <dbReference type="Proteomes" id="UP000609849"/>
    </source>
</evidence>
<keyword evidence="1" id="KW-1133">Transmembrane helix</keyword>
<dbReference type="EMBL" id="JACRWE010000002">
    <property type="protein sequence ID" value="MBC5996171.1"/>
    <property type="molecule type" value="Genomic_DNA"/>
</dbReference>
<organism evidence="2 3">
    <name type="scientific">Romboutsia faecis</name>
    <dbReference type="NCBI Taxonomy" id="2764597"/>
    <lineage>
        <taxon>Bacteria</taxon>
        <taxon>Bacillati</taxon>
        <taxon>Bacillota</taxon>
        <taxon>Clostridia</taxon>
        <taxon>Peptostreptococcales</taxon>
        <taxon>Peptostreptococcaceae</taxon>
        <taxon>Romboutsia</taxon>
    </lineage>
</organism>